<organism evidence="1 2">
    <name type="scientific">Trachymyrmex cornetzi</name>
    <dbReference type="NCBI Taxonomy" id="471704"/>
    <lineage>
        <taxon>Eukaryota</taxon>
        <taxon>Metazoa</taxon>
        <taxon>Ecdysozoa</taxon>
        <taxon>Arthropoda</taxon>
        <taxon>Hexapoda</taxon>
        <taxon>Insecta</taxon>
        <taxon>Pterygota</taxon>
        <taxon>Neoptera</taxon>
        <taxon>Endopterygota</taxon>
        <taxon>Hymenoptera</taxon>
        <taxon>Apocrita</taxon>
        <taxon>Aculeata</taxon>
        <taxon>Formicoidea</taxon>
        <taxon>Formicidae</taxon>
        <taxon>Myrmicinae</taxon>
        <taxon>Trachymyrmex</taxon>
    </lineage>
</organism>
<reference evidence="1 2" key="1">
    <citation type="submission" date="2015-09" db="EMBL/GenBank/DDBJ databases">
        <title>Trachymyrmex cornetzi WGS genome.</title>
        <authorList>
            <person name="Nygaard S."/>
            <person name="Hu H."/>
            <person name="Boomsma J."/>
            <person name="Zhang G."/>
        </authorList>
    </citation>
    <scope>NUCLEOTIDE SEQUENCE [LARGE SCALE GENOMIC DNA]</scope>
    <source>
        <strain evidence="1">Tcor2-1</strain>
        <tissue evidence="1">Whole body</tissue>
    </source>
</reference>
<accession>A0A151IT44</accession>
<protein>
    <submittedName>
        <fullName evidence="1">Uncharacterized protein</fullName>
    </submittedName>
</protein>
<gene>
    <name evidence="1" type="ORF">ALC57_17719</name>
</gene>
<sequence length="109" mass="12519">AIDGNGVSSIIFEEKWANYATTPKSTPNCDSWRMHWSLYDCVWLFRAPNPAILLVHISAEMEMSFVRKDDFSTKIDVIIELVYSPHSKLISKRMVICFQLLSHLDLVGE</sequence>
<proteinExistence type="predicted"/>
<dbReference type="Proteomes" id="UP000078492">
    <property type="component" value="Unassembled WGS sequence"/>
</dbReference>
<feature type="non-terminal residue" evidence="1">
    <location>
        <position position="1"/>
    </location>
</feature>
<evidence type="ECO:0000313" key="2">
    <source>
        <dbReference type="Proteomes" id="UP000078492"/>
    </source>
</evidence>
<keyword evidence="2" id="KW-1185">Reference proteome</keyword>
<evidence type="ECO:0000313" key="1">
    <source>
        <dbReference type="EMBL" id="KYN10166.1"/>
    </source>
</evidence>
<name>A0A151IT44_9HYME</name>
<dbReference type="EMBL" id="KQ981037">
    <property type="protein sequence ID" value="KYN10166.1"/>
    <property type="molecule type" value="Genomic_DNA"/>
</dbReference>
<dbReference type="AlphaFoldDB" id="A0A151IT44"/>